<dbReference type="SUPFAM" id="SSF53850">
    <property type="entry name" value="Periplasmic binding protein-like II"/>
    <property type="match status" value="1"/>
</dbReference>
<evidence type="ECO:0000259" key="5">
    <source>
        <dbReference type="PROSITE" id="PS50011"/>
    </source>
</evidence>
<evidence type="ECO:0000256" key="1">
    <source>
        <dbReference type="ARBA" id="ARBA00004167"/>
    </source>
</evidence>
<name>A0A9D3YS34_DREPO</name>
<dbReference type="GO" id="GO:0004672">
    <property type="term" value="F:protein kinase activity"/>
    <property type="evidence" value="ECO:0007669"/>
    <property type="project" value="InterPro"/>
</dbReference>
<organism evidence="7 8">
    <name type="scientific">Dreissena polymorpha</name>
    <name type="common">Zebra mussel</name>
    <name type="synonym">Mytilus polymorpha</name>
    <dbReference type="NCBI Taxonomy" id="45954"/>
    <lineage>
        <taxon>Eukaryota</taxon>
        <taxon>Metazoa</taxon>
        <taxon>Spiralia</taxon>
        <taxon>Lophotrochozoa</taxon>
        <taxon>Mollusca</taxon>
        <taxon>Bivalvia</taxon>
        <taxon>Autobranchia</taxon>
        <taxon>Heteroconchia</taxon>
        <taxon>Euheterodonta</taxon>
        <taxon>Imparidentia</taxon>
        <taxon>Neoheterodontei</taxon>
        <taxon>Myida</taxon>
        <taxon>Dreissenoidea</taxon>
        <taxon>Dreissenidae</taxon>
        <taxon>Dreissena</taxon>
    </lineage>
</organism>
<comment type="subcellular location">
    <subcellularLocation>
        <location evidence="1">Membrane</location>
        <topology evidence="1">Single-pass membrane protein</topology>
    </subcellularLocation>
</comment>
<dbReference type="AlphaFoldDB" id="A0A9D3YS34"/>
<gene>
    <name evidence="7" type="ORF">DPMN_080145</name>
</gene>
<dbReference type="Pfam" id="PF07714">
    <property type="entry name" value="PK_Tyr_Ser-Thr"/>
    <property type="match status" value="1"/>
</dbReference>
<dbReference type="GO" id="GO:0016829">
    <property type="term" value="F:lyase activity"/>
    <property type="evidence" value="ECO:0007669"/>
    <property type="project" value="UniProtKB-KW"/>
</dbReference>
<feature type="domain" description="Protein kinase" evidence="5">
    <location>
        <begin position="443"/>
        <end position="715"/>
    </location>
</feature>
<dbReference type="EMBL" id="JAIWYP010000015">
    <property type="protein sequence ID" value="KAH3705081.1"/>
    <property type="molecule type" value="Genomic_DNA"/>
</dbReference>
<evidence type="ECO:0008006" key="9">
    <source>
        <dbReference type="Google" id="ProtNLM"/>
    </source>
</evidence>
<dbReference type="PROSITE" id="PS50011">
    <property type="entry name" value="PROTEIN_KINASE_DOM"/>
    <property type="match status" value="1"/>
</dbReference>
<evidence type="ECO:0000256" key="4">
    <source>
        <dbReference type="SAM" id="SignalP"/>
    </source>
</evidence>
<evidence type="ECO:0000259" key="6">
    <source>
        <dbReference type="PROSITE" id="PS50125"/>
    </source>
</evidence>
<dbReference type="PROSITE" id="PS50125">
    <property type="entry name" value="GUANYLATE_CYCLASE_2"/>
    <property type="match status" value="1"/>
</dbReference>
<feature type="chain" id="PRO_5039689354" description="Guanylate cyclase" evidence="4">
    <location>
        <begin position="21"/>
        <end position="970"/>
    </location>
</feature>
<dbReference type="GO" id="GO:0005524">
    <property type="term" value="F:ATP binding"/>
    <property type="evidence" value="ECO:0007669"/>
    <property type="project" value="InterPro"/>
</dbReference>
<reference evidence="7" key="1">
    <citation type="journal article" date="2019" name="bioRxiv">
        <title>The Genome of the Zebra Mussel, Dreissena polymorpha: A Resource for Invasive Species Research.</title>
        <authorList>
            <person name="McCartney M.A."/>
            <person name="Auch B."/>
            <person name="Kono T."/>
            <person name="Mallez S."/>
            <person name="Zhang Y."/>
            <person name="Obille A."/>
            <person name="Becker A."/>
            <person name="Abrahante J.E."/>
            <person name="Garbe J."/>
            <person name="Badalamenti J.P."/>
            <person name="Herman A."/>
            <person name="Mangelson H."/>
            <person name="Liachko I."/>
            <person name="Sullivan S."/>
            <person name="Sone E.D."/>
            <person name="Koren S."/>
            <person name="Silverstein K.A.T."/>
            <person name="Beckman K.B."/>
            <person name="Gohl D.M."/>
        </authorList>
    </citation>
    <scope>NUCLEOTIDE SEQUENCE</scope>
    <source>
        <strain evidence="7">Duluth1</strain>
        <tissue evidence="7">Whole animal</tissue>
    </source>
</reference>
<evidence type="ECO:0000256" key="2">
    <source>
        <dbReference type="ARBA" id="ARBA00008725"/>
    </source>
</evidence>
<dbReference type="Pfam" id="PF12849">
    <property type="entry name" value="PBP_like_2"/>
    <property type="match status" value="1"/>
</dbReference>
<dbReference type="InterPro" id="IPR001054">
    <property type="entry name" value="A/G_cyclase"/>
</dbReference>
<keyword evidence="8" id="KW-1185">Reference proteome</keyword>
<dbReference type="OrthoDB" id="6226411at2759"/>
<dbReference type="InterPro" id="IPR050962">
    <property type="entry name" value="Phosphate-bind_PstS"/>
</dbReference>
<accession>A0A9D3YS34</accession>
<evidence type="ECO:0000313" key="7">
    <source>
        <dbReference type="EMBL" id="KAH3705081.1"/>
    </source>
</evidence>
<dbReference type="Proteomes" id="UP000828390">
    <property type="component" value="Unassembled WGS sequence"/>
</dbReference>
<evidence type="ECO:0000256" key="3">
    <source>
        <dbReference type="ARBA" id="ARBA00023239"/>
    </source>
</evidence>
<protein>
    <recommendedName>
        <fullName evidence="9">Guanylate cyclase</fullName>
    </recommendedName>
</protein>
<dbReference type="InterPro" id="IPR011009">
    <property type="entry name" value="Kinase-like_dom_sf"/>
</dbReference>
<dbReference type="SUPFAM" id="SSF56112">
    <property type="entry name" value="Protein kinase-like (PK-like)"/>
    <property type="match status" value="1"/>
</dbReference>
<dbReference type="Gene3D" id="3.30.70.1230">
    <property type="entry name" value="Nucleotide cyclase"/>
    <property type="match status" value="1"/>
</dbReference>
<reference evidence="7" key="2">
    <citation type="submission" date="2020-11" db="EMBL/GenBank/DDBJ databases">
        <authorList>
            <person name="McCartney M.A."/>
            <person name="Auch B."/>
            <person name="Kono T."/>
            <person name="Mallez S."/>
            <person name="Becker A."/>
            <person name="Gohl D.M."/>
            <person name="Silverstein K.A.T."/>
            <person name="Koren S."/>
            <person name="Bechman K.B."/>
            <person name="Herman A."/>
            <person name="Abrahante J.E."/>
            <person name="Garbe J."/>
        </authorList>
    </citation>
    <scope>NUCLEOTIDE SEQUENCE</scope>
    <source>
        <strain evidence="7">Duluth1</strain>
        <tissue evidence="7">Whole animal</tissue>
    </source>
</reference>
<dbReference type="Pfam" id="PF00211">
    <property type="entry name" value="Guanylate_cyc"/>
    <property type="match status" value="1"/>
</dbReference>
<dbReference type="InterPro" id="IPR000719">
    <property type="entry name" value="Prot_kinase_dom"/>
</dbReference>
<dbReference type="InterPro" id="IPR001245">
    <property type="entry name" value="Ser-Thr/Tyr_kinase_cat_dom"/>
</dbReference>
<feature type="domain" description="Guanylate cyclase" evidence="6">
    <location>
        <begin position="786"/>
        <end position="923"/>
    </location>
</feature>
<dbReference type="GO" id="GO:0009190">
    <property type="term" value="P:cyclic nucleotide biosynthetic process"/>
    <property type="evidence" value="ECO:0007669"/>
    <property type="project" value="InterPro"/>
</dbReference>
<keyword evidence="4" id="KW-0732">Signal</keyword>
<dbReference type="Gene3D" id="1.10.510.10">
    <property type="entry name" value="Transferase(Phosphotransferase) domain 1"/>
    <property type="match status" value="1"/>
</dbReference>
<keyword evidence="3" id="KW-0456">Lyase</keyword>
<dbReference type="PANTHER" id="PTHR42996:SF1">
    <property type="entry name" value="PHOSPHATE-BINDING PROTEIN PSTS"/>
    <property type="match status" value="1"/>
</dbReference>
<evidence type="ECO:0000313" key="8">
    <source>
        <dbReference type="Proteomes" id="UP000828390"/>
    </source>
</evidence>
<comment type="similarity">
    <text evidence="2">Belongs to the PstS family.</text>
</comment>
<proteinExistence type="inferred from homology"/>
<comment type="caution">
    <text evidence="7">The sequence shown here is derived from an EMBL/GenBank/DDBJ whole genome shotgun (WGS) entry which is preliminary data.</text>
</comment>
<dbReference type="GO" id="GO:0016020">
    <property type="term" value="C:membrane"/>
    <property type="evidence" value="ECO:0007669"/>
    <property type="project" value="UniProtKB-SubCell"/>
</dbReference>
<feature type="signal peptide" evidence="4">
    <location>
        <begin position="1"/>
        <end position="20"/>
    </location>
</feature>
<dbReference type="GO" id="GO:0035556">
    <property type="term" value="P:intracellular signal transduction"/>
    <property type="evidence" value="ECO:0007669"/>
    <property type="project" value="InterPro"/>
</dbReference>
<dbReference type="SUPFAM" id="SSF55073">
    <property type="entry name" value="Nucleotide cyclase"/>
    <property type="match status" value="1"/>
</dbReference>
<dbReference type="CDD" id="cd13565">
    <property type="entry name" value="PBP2_PstS"/>
    <property type="match status" value="1"/>
</dbReference>
<dbReference type="InterPro" id="IPR029787">
    <property type="entry name" value="Nucleotide_cyclase"/>
</dbReference>
<sequence>MKNQFTIIYLFLVTLVNVAGKTATLYGAGASFPSQVYSEWINAYRISRLAHIDIDMRYEVVGSGEGKKRVMGKGPAVHYAGSDAMLTETEQANYTDLRLVQTLAGAVVLVFNVPDVSKLVLNLDVVTGIYNGTIQTWNHTDIVRLNPQIKLPDANIVPIARADDSGSTSVFTSALSSVSPEWRKHYGTFSKGYNYVTKAPFYWNSSVVKQFGQTTVGAVGLVLSTEFSLSYSSLSDVKSFSINHAWLQNSQGNIVNASIQSVQDAIVSADGNLSIVNTNGSFAYPLSTFTYFIVYMTSMTDCDSAIELVRYITWLSTSEQAAISAERLGFVALEKHTSDLIADHTLKMITCKGQNVWELMLQQIALENALAEDNSWKTYVYIGVSAGTSVMVIFVVLYIKYQYGIHRELIKNTWRIPHLSIKLDGQQYSTPSTPISSNGSNDMSNRIHFGDGYNLNYVRYGKLNHQNVTLIKFGLKTEPVFSLKQRRMILWQIKTVSHVNVMPLVGLTQLTESWHSVFMCHSRGNLSEILRDPKFKFHDKMFVILAKCLVSAISYLHRKDIVHGRLTSKCCFIDSTWNLRVTAWNEVCIYKHSRSNSSHNKILPIDWSPEDESSAELLLFTAPEVIKYRSDVTPETDSYSLAMVYQEIFSRKPLYTELSLKPTEILYAVVTCGIRPRITEKTPNVIRLIMERCWEIDQASRPSTASIEVALHKEFPDTVSLLDCMTDTLEQYAVGLETKHNELKAEFEKIKNQINTSLYHNVPPPVADILLNNKKYQCTQYESICLMAFAVCHVENLVVHTTPTGFVNLMTHFFSSLDQVLLNSNLYCLHGQCEYNVYAIGMTFDSDATGYNATKAAIEAVKAAKNIFNFTRKFSAERLSGINAELMLKFAITLGPAITGVVKTKQPKFSVFGKAMEEVRDLCANSSAGNIRLAPSVFQTFRAVNEETIHIQEVNEQKQYYIDIDVCYCA</sequence>
<dbReference type="Gene3D" id="3.40.190.10">
    <property type="entry name" value="Periplasmic binding protein-like II"/>
    <property type="match status" value="2"/>
</dbReference>
<dbReference type="InterPro" id="IPR024370">
    <property type="entry name" value="PBP_domain"/>
</dbReference>
<dbReference type="PANTHER" id="PTHR42996">
    <property type="entry name" value="PHOSPHATE-BINDING PROTEIN PSTS"/>
    <property type="match status" value="1"/>
</dbReference>